<evidence type="ECO:0000256" key="14">
    <source>
        <dbReference type="HAMAP-Rule" id="MF_00184"/>
    </source>
</evidence>
<dbReference type="EC" id="6.1.1.3" evidence="14"/>
<dbReference type="InterPro" id="IPR036621">
    <property type="entry name" value="Anticodon-bd_dom_sf"/>
</dbReference>
<dbReference type="InterPro" id="IPR006195">
    <property type="entry name" value="aa-tRNA-synth_II"/>
</dbReference>
<dbReference type="InterPro" id="IPR002320">
    <property type="entry name" value="Thr-tRNA-ligase_IIa"/>
</dbReference>
<keyword evidence="10 14" id="KW-0694">RNA-binding</keyword>
<dbReference type="SUPFAM" id="SSF55186">
    <property type="entry name" value="ThrRS/AlaRS common domain"/>
    <property type="match status" value="1"/>
</dbReference>
<feature type="compositionally biased region" description="Low complexity" evidence="15">
    <location>
        <begin position="1"/>
        <end position="22"/>
    </location>
</feature>
<dbReference type="SUPFAM" id="SSF52954">
    <property type="entry name" value="Class II aaRS ABD-related"/>
    <property type="match status" value="1"/>
</dbReference>
<accession>A0A518BIE0</accession>
<dbReference type="InterPro" id="IPR033728">
    <property type="entry name" value="ThrRS_core"/>
</dbReference>
<comment type="subcellular location">
    <subcellularLocation>
        <location evidence="1 14">Cytoplasm</location>
    </subcellularLocation>
</comment>
<feature type="binding site" evidence="14">
    <location>
        <position position="469"/>
    </location>
    <ligand>
        <name>Zn(2+)</name>
        <dbReference type="ChEBI" id="CHEBI:29105"/>
        <note>catalytic</note>
    </ligand>
</feature>
<dbReference type="Pfam" id="PF00587">
    <property type="entry name" value="tRNA-synt_2b"/>
    <property type="match status" value="1"/>
</dbReference>
<dbReference type="RefSeq" id="WP_145064527.1">
    <property type="nucleotide sequence ID" value="NZ_CP036287.1"/>
</dbReference>
<evidence type="ECO:0000256" key="12">
    <source>
        <dbReference type="ARBA" id="ARBA00023146"/>
    </source>
</evidence>
<keyword evidence="8 14" id="KW-0862">Zinc</keyword>
<dbReference type="InterPro" id="IPR045864">
    <property type="entry name" value="aa-tRNA-synth_II/BPL/LPL"/>
</dbReference>
<dbReference type="GO" id="GO:0006435">
    <property type="term" value="P:threonyl-tRNA aminoacylation"/>
    <property type="evidence" value="ECO:0007669"/>
    <property type="project" value="UniProtKB-UniRule"/>
</dbReference>
<evidence type="ECO:0000256" key="9">
    <source>
        <dbReference type="ARBA" id="ARBA00022840"/>
    </source>
</evidence>
<dbReference type="GO" id="GO:0005737">
    <property type="term" value="C:cytoplasm"/>
    <property type="evidence" value="ECO:0007669"/>
    <property type="project" value="UniProtKB-SubCell"/>
</dbReference>
<dbReference type="FunFam" id="3.30.980.10:FF:000005">
    <property type="entry name" value="Threonyl-tRNA synthetase, mitochondrial"/>
    <property type="match status" value="1"/>
</dbReference>
<keyword evidence="5 14" id="KW-0436">Ligase</keyword>
<dbReference type="GO" id="GO:0000049">
    <property type="term" value="F:tRNA binding"/>
    <property type="evidence" value="ECO:0007669"/>
    <property type="project" value="UniProtKB-KW"/>
</dbReference>
<keyword evidence="18" id="KW-1185">Reference proteome</keyword>
<comment type="catalytic activity">
    <reaction evidence="13 14">
        <text>tRNA(Thr) + L-threonine + ATP = L-threonyl-tRNA(Thr) + AMP + diphosphate + H(+)</text>
        <dbReference type="Rhea" id="RHEA:24624"/>
        <dbReference type="Rhea" id="RHEA-COMP:9670"/>
        <dbReference type="Rhea" id="RHEA-COMP:9704"/>
        <dbReference type="ChEBI" id="CHEBI:15378"/>
        <dbReference type="ChEBI" id="CHEBI:30616"/>
        <dbReference type="ChEBI" id="CHEBI:33019"/>
        <dbReference type="ChEBI" id="CHEBI:57926"/>
        <dbReference type="ChEBI" id="CHEBI:78442"/>
        <dbReference type="ChEBI" id="CHEBI:78534"/>
        <dbReference type="ChEBI" id="CHEBI:456215"/>
        <dbReference type="EC" id="6.1.1.3"/>
    </reaction>
</comment>
<dbReference type="Gene3D" id="3.30.930.10">
    <property type="entry name" value="Bira Bifunctional Protein, Domain 2"/>
    <property type="match status" value="1"/>
</dbReference>
<evidence type="ECO:0000313" key="18">
    <source>
        <dbReference type="Proteomes" id="UP000316921"/>
    </source>
</evidence>
<dbReference type="InterPro" id="IPR047246">
    <property type="entry name" value="ThrRS_anticodon"/>
</dbReference>
<dbReference type="SMART" id="SM00863">
    <property type="entry name" value="tRNA_SAD"/>
    <property type="match status" value="1"/>
</dbReference>
<evidence type="ECO:0000256" key="4">
    <source>
        <dbReference type="ARBA" id="ARBA00022555"/>
    </source>
</evidence>
<comment type="cofactor">
    <cofactor evidence="14">
        <name>Zn(2+)</name>
        <dbReference type="ChEBI" id="CHEBI:29105"/>
    </cofactor>
    <text evidence="14">Binds 1 zinc ion per subunit.</text>
</comment>
<dbReference type="CDD" id="cd00771">
    <property type="entry name" value="ThrRS_core"/>
    <property type="match status" value="1"/>
</dbReference>
<keyword evidence="11 14" id="KW-0648">Protein biosynthesis</keyword>
<evidence type="ECO:0000256" key="10">
    <source>
        <dbReference type="ARBA" id="ARBA00022884"/>
    </source>
</evidence>
<evidence type="ECO:0000256" key="1">
    <source>
        <dbReference type="ARBA" id="ARBA00004496"/>
    </source>
</evidence>
<dbReference type="SUPFAM" id="SSF55681">
    <property type="entry name" value="Class II aaRS and biotin synthetases"/>
    <property type="match status" value="1"/>
</dbReference>
<keyword evidence="12 14" id="KW-0030">Aminoacyl-tRNA synthetase</keyword>
<evidence type="ECO:0000256" key="8">
    <source>
        <dbReference type="ARBA" id="ARBA00022833"/>
    </source>
</evidence>
<dbReference type="EMBL" id="CP036287">
    <property type="protein sequence ID" value="QDU66713.1"/>
    <property type="molecule type" value="Genomic_DNA"/>
</dbReference>
<dbReference type="GO" id="GO:0005524">
    <property type="term" value="F:ATP binding"/>
    <property type="evidence" value="ECO:0007669"/>
    <property type="project" value="UniProtKB-UniRule"/>
</dbReference>
<dbReference type="Proteomes" id="UP000316921">
    <property type="component" value="Chromosome"/>
</dbReference>
<dbReference type="NCBIfam" id="TIGR00418">
    <property type="entry name" value="thrS"/>
    <property type="match status" value="1"/>
</dbReference>
<evidence type="ECO:0000313" key="17">
    <source>
        <dbReference type="EMBL" id="QDU66713.1"/>
    </source>
</evidence>
<dbReference type="InterPro" id="IPR002314">
    <property type="entry name" value="aa-tRNA-synt_IIb"/>
</dbReference>
<dbReference type="Gene3D" id="3.40.50.800">
    <property type="entry name" value="Anticodon-binding domain"/>
    <property type="match status" value="1"/>
</dbReference>
<dbReference type="PANTHER" id="PTHR11451:SF44">
    <property type="entry name" value="THREONINE--TRNA LIGASE, CHLOROPLASTIC_MITOCHONDRIAL 2"/>
    <property type="match status" value="1"/>
</dbReference>
<keyword evidence="3 14" id="KW-0963">Cytoplasm</keyword>
<reference evidence="17 18" key="1">
    <citation type="submission" date="2019-02" db="EMBL/GenBank/DDBJ databases">
        <title>Deep-cultivation of Planctomycetes and their phenomic and genomic characterization uncovers novel biology.</title>
        <authorList>
            <person name="Wiegand S."/>
            <person name="Jogler M."/>
            <person name="Boedeker C."/>
            <person name="Pinto D."/>
            <person name="Vollmers J."/>
            <person name="Rivas-Marin E."/>
            <person name="Kohn T."/>
            <person name="Peeters S.H."/>
            <person name="Heuer A."/>
            <person name="Rast P."/>
            <person name="Oberbeckmann S."/>
            <person name="Bunk B."/>
            <person name="Jeske O."/>
            <person name="Meyerdierks A."/>
            <person name="Storesund J.E."/>
            <person name="Kallscheuer N."/>
            <person name="Luecker S."/>
            <person name="Lage O.M."/>
            <person name="Pohl T."/>
            <person name="Merkel B.J."/>
            <person name="Hornburger P."/>
            <person name="Mueller R.-W."/>
            <person name="Bruemmer F."/>
            <person name="Labrenz M."/>
            <person name="Spormann A.M."/>
            <person name="Op den Camp H."/>
            <person name="Overmann J."/>
            <person name="Amann R."/>
            <person name="Jetten M.S.M."/>
            <person name="Mascher T."/>
            <person name="Medema M.H."/>
            <person name="Devos D.P."/>
            <person name="Kaster A.-K."/>
            <person name="Ovreas L."/>
            <person name="Rohde M."/>
            <person name="Galperin M.Y."/>
            <person name="Jogler C."/>
        </authorList>
    </citation>
    <scope>NUCLEOTIDE SEQUENCE [LARGE SCALE GENOMIC DNA]</scope>
    <source>
        <strain evidence="17 18">Pla133</strain>
    </source>
</reference>
<dbReference type="InterPro" id="IPR018163">
    <property type="entry name" value="Thr/Ala-tRNA-synth_IIc_edit"/>
</dbReference>
<dbReference type="PROSITE" id="PS50862">
    <property type="entry name" value="AA_TRNA_LIGASE_II"/>
    <property type="match status" value="1"/>
</dbReference>
<evidence type="ECO:0000256" key="5">
    <source>
        <dbReference type="ARBA" id="ARBA00022598"/>
    </source>
</evidence>
<comment type="subunit">
    <text evidence="14">Homodimer.</text>
</comment>
<gene>
    <name evidence="14 17" type="primary">thrS</name>
    <name evidence="17" type="ORF">Pla133_17890</name>
</gene>
<feature type="domain" description="Aminoacyl-transfer RNA synthetases class-II family profile" evidence="16">
    <location>
        <begin position="185"/>
        <end position="504"/>
    </location>
</feature>
<dbReference type="GO" id="GO:0004829">
    <property type="term" value="F:threonine-tRNA ligase activity"/>
    <property type="evidence" value="ECO:0007669"/>
    <property type="project" value="UniProtKB-UniRule"/>
</dbReference>
<dbReference type="Gene3D" id="3.30.54.20">
    <property type="match status" value="1"/>
</dbReference>
<dbReference type="Pfam" id="PF07973">
    <property type="entry name" value="tRNA_SAD"/>
    <property type="match status" value="1"/>
</dbReference>
<sequence length="604" mass="69079">MDPASQVASGAESAAGADASQGPFPLSTLRHSVSHLMASAVERLYPGTKFGFGPSIEHGFYYDMELPEPLEEKDLKRIEKEMRRIAKQTPQMVCTELSRDEAKAKLAAQDQTYKVEAVDLIPEDETITFWSHGDWADLCEGPHVDRLDREFHFKLLSLAGAYWRGDEKRPMLQRIYGTAFWTKEDLEAHLAWLEQVKLSDHRRIGTDQDLFSVHAEAGAGFVFWHPRLGVVRKEIEDFWWHEHRVRGYQPVYTPHVSREDLFAVSGHLENYGEMMYAPMDIEDIPYRVKPMNCPGHILIYQNRGRSYRELPLRWAELGTVYRFEKSGVVHGMLRVRGFTQDDSHIFCTPDQLADEIAGVLELVRTILDAFGFSFTAYLATRPEKAIGEEDIWERAIDALQRGAQKAGIELELDEGGGAFYGPKIDFKVKDAMGREWQQSTVQCDFNLPDRFDLTYTDTDGHKKRPIMVHRAILGSFERFVGVLIEHFSGKFPFWLAPDQVAVIPIREDHADYARELTARMEREGFRVNCMDDPSHMNKRIKHAQGDQTPFMLIVGEREAAEGTCAVRPRGTRDQVDMPFERFLDLARDLRASRALELPNLSPAT</sequence>
<comment type="similarity">
    <text evidence="2 14">Belongs to the class-II aminoacyl-tRNA synthetase family.</text>
</comment>
<evidence type="ECO:0000256" key="2">
    <source>
        <dbReference type="ARBA" id="ARBA00008226"/>
    </source>
</evidence>
<feature type="binding site" evidence="14">
    <location>
        <position position="293"/>
    </location>
    <ligand>
        <name>Zn(2+)</name>
        <dbReference type="ChEBI" id="CHEBI:29105"/>
        <note>catalytic</note>
    </ligand>
</feature>
<evidence type="ECO:0000256" key="7">
    <source>
        <dbReference type="ARBA" id="ARBA00022741"/>
    </source>
</evidence>
<keyword evidence="7 14" id="KW-0547">Nucleotide-binding</keyword>
<dbReference type="GO" id="GO:0046872">
    <property type="term" value="F:metal ion binding"/>
    <property type="evidence" value="ECO:0007669"/>
    <property type="project" value="UniProtKB-KW"/>
</dbReference>
<comment type="caution">
    <text evidence="14">Lacks conserved residue(s) required for the propagation of feature annotation.</text>
</comment>
<evidence type="ECO:0000256" key="11">
    <source>
        <dbReference type="ARBA" id="ARBA00022917"/>
    </source>
</evidence>
<dbReference type="CDD" id="cd00860">
    <property type="entry name" value="ThrRS_anticodon"/>
    <property type="match status" value="1"/>
</dbReference>
<dbReference type="PANTHER" id="PTHR11451">
    <property type="entry name" value="THREONINE-TRNA LIGASE"/>
    <property type="match status" value="1"/>
</dbReference>
<dbReference type="PRINTS" id="PR01047">
    <property type="entry name" value="TRNASYNTHTHR"/>
</dbReference>
<organism evidence="17 18">
    <name type="scientific">Engelhardtia mirabilis</name>
    <dbReference type="NCBI Taxonomy" id="2528011"/>
    <lineage>
        <taxon>Bacteria</taxon>
        <taxon>Pseudomonadati</taxon>
        <taxon>Planctomycetota</taxon>
        <taxon>Planctomycetia</taxon>
        <taxon>Planctomycetia incertae sedis</taxon>
        <taxon>Engelhardtia</taxon>
    </lineage>
</organism>
<dbReference type="Pfam" id="PF03129">
    <property type="entry name" value="HGTP_anticodon"/>
    <property type="match status" value="1"/>
</dbReference>
<keyword evidence="9 14" id="KW-0067">ATP-binding</keyword>
<dbReference type="HAMAP" id="MF_00184">
    <property type="entry name" value="Thr_tRNA_synth"/>
    <property type="match status" value="1"/>
</dbReference>
<feature type="binding site" evidence="14">
    <location>
        <position position="344"/>
    </location>
    <ligand>
        <name>Zn(2+)</name>
        <dbReference type="ChEBI" id="CHEBI:29105"/>
        <note>catalytic</note>
    </ligand>
</feature>
<evidence type="ECO:0000256" key="13">
    <source>
        <dbReference type="ARBA" id="ARBA00049515"/>
    </source>
</evidence>
<keyword evidence="6 14" id="KW-0479">Metal-binding</keyword>
<dbReference type="KEGG" id="pbap:Pla133_17890"/>
<dbReference type="FunFam" id="3.30.930.10:FF:000019">
    <property type="entry name" value="Threonine--tRNA ligase"/>
    <property type="match status" value="1"/>
</dbReference>
<feature type="region of interest" description="Disordered" evidence="15">
    <location>
        <begin position="1"/>
        <end position="23"/>
    </location>
</feature>
<dbReference type="AlphaFoldDB" id="A0A518BIE0"/>
<dbReference type="InterPro" id="IPR012947">
    <property type="entry name" value="tRNA_SAD"/>
</dbReference>
<dbReference type="InterPro" id="IPR004154">
    <property type="entry name" value="Anticodon-bd"/>
</dbReference>
<evidence type="ECO:0000256" key="15">
    <source>
        <dbReference type="SAM" id="MobiDB-lite"/>
    </source>
</evidence>
<evidence type="ECO:0000259" key="16">
    <source>
        <dbReference type="PROSITE" id="PS50862"/>
    </source>
</evidence>
<evidence type="ECO:0000256" key="6">
    <source>
        <dbReference type="ARBA" id="ARBA00022723"/>
    </source>
</evidence>
<protein>
    <recommendedName>
        <fullName evidence="14">Threonine--tRNA ligase</fullName>
        <ecNumber evidence="14">6.1.1.3</ecNumber>
    </recommendedName>
    <alternativeName>
        <fullName evidence="14">Threonyl-tRNA synthetase</fullName>
        <shortName evidence="14">ThrRS</shortName>
    </alternativeName>
</protein>
<evidence type="ECO:0000256" key="3">
    <source>
        <dbReference type="ARBA" id="ARBA00022490"/>
    </source>
</evidence>
<keyword evidence="4 14" id="KW-0820">tRNA-binding</keyword>
<name>A0A518BIE0_9BACT</name>
<dbReference type="Gene3D" id="3.30.980.10">
    <property type="entry name" value="Threonyl-trna Synthetase, Chain A, domain 2"/>
    <property type="match status" value="1"/>
</dbReference>
<proteinExistence type="inferred from homology"/>